<proteinExistence type="predicted"/>
<evidence type="ECO:0000313" key="4">
    <source>
        <dbReference type="EMBL" id="SFF89782.1"/>
    </source>
</evidence>
<evidence type="ECO:0000313" key="3">
    <source>
        <dbReference type="EMBL" id="PWL53876.1"/>
    </source>
</evidence>
<name>A0A1I2MEB0_9CLOT</name>
<protein>
    <submittedName>
        <fullName evidence="3">DUF3887 domain-containing protein</fullName>
    </submittedName>
</protein>
<sequence>MKKLMAIICIIGMAFGLVACGSKLNSEFDEAKLKVSAEEVLKNLNDKEYDKITAKVVEGTKDKISPEVLKGAWEPISEKLGDYDSISKEVVSGKDNTASVVIVAKYENSKMQLSVNYNTDMEIIGLFIK</sequence>
<dbReference type="AlphaFoldDB" id="A0A1I2MEB0"/>
<dbReference type="PROSITE" id="PS51257">
    <property type="entry name" value="PROKAR_LIPOPROTEIN"/>
    <property type="match status" value="1"/>
</dbReference>
<gene>
    <name evidence="3" type="ORF">DBY38_05645</name>
    <name evidence="4" type="ORF">SAMN04487885_11459</name>
</gene>
<reference evidence="4 5" key="1">
    <citation type="submission" date="2016-10" db="EMBL/GenBank/DDBJ databases">
        <authorList>
            <person name="de Groot N.N."/>
        </authorList>
    </citation>
    <scope>NUCLEOTIDE SEQUENCE [LARGE SCALE GENOMIC DNA]</scope>
    <source>
        <strain evidence="4 5">NLAE-zl-G419</strain>
    </source>
</reference>
<dbReference type="EMBL" id="FOOE01000014">
    <property type="protein sequence ID" value="SFF89782.1"/>
    <property type="molecule type" value="Genomic_DNA"/>
</dbReference>
<dbReference type="OrthoDB" id="1698687at2"/>
<organism evidence="4 5">
    <name type="scientific">Clostridium cadaveris</name>
    <dbReference type="NCBI Taxonomy" id="1529"/>
    <lineage>
        <taxon>Bacteria</taxon>
        <taxon>Bacillati</taxon>
        <taxon>Bacillota</taxon>
        <taxon>Clostridia</taxon>
        <taxon>Eubacteriales</taxon>
        <taxon>Clostridiaceae</taxon>
        <taxon>Clostridium</taxon>
    </lineage>
</organism>
<feature type="signal peptide" evidence="1">
    <location>
        <begin position="1"/>
        <end position="19"/>
    </location>
</feature>
<feature type="domain" description="DUF3887" evidence="2">
    <location>
        <begin position="37"/>
        <end position="126"/>
    </location>
</feature>
<evidence type="ECO:0000313" key="5">
    <source>
        <dbReference type="Proteomes" id="UP000182135"/>
    </source>
</evidence>
<feature type="chain" id="PRO_5038217022" evidence="1">
    <location>
        <begin position="20"/>
        <end position="129"/>
    </location>
</feature>
<dbReference type="Gene3D" id="3.10.450.590">
    <property type="match status" value="1"/>
</dbReference>
<dbReference type="Proteomes" id="UP000182135">
    <property type="component" value="Unassembled WGS sequence"/>
</dbReference>
<accession>A0A1I2MEB0</accession>
<dbReference type="InterPro" id="IPR024981">
    <property type="entry name" value="DUF3887"/>
</dbReference>
<dbReference type="EMBL" id="QAMZ01000029">
    <property type="protein sequence ID" value="PWL53876.1"/>
    <property type="molecule type" value="Genomic_DNA"/>
</dbReference>
<keyword evidence="1" id="KW-0732">Signal</keyword>
<reference evidence="3 6" key="2">
    <citation type="submission" date="2018-03" db="EMBL/GenBank/DDBJ databases">
        <title>The uncultured portion of the human microbiome is neutrally assembled.</title>
        <authorList>
            <person name="Jeraldo P."/>
            <person name="Boardman L."/>
            <person name="White B.A."/>
            <person name="Nelson H."/>
            <person name="Goldenfeld N."/>
            <person name="Chia N."/>
        </authorList>
    </citation>
    <scope>NUCLEOTIDE SEQUENCE [LARGE SCALE GENOMIC DNA]</scope>
    <source>
        <strain evidence="3">CIM:MAG 903</strain>
    </source>
</reference>
<dbReference type="Pfam" id="PF13026">
    <property type="entry name" value="DUF3887"/>
    <property type="match status" value="1"/>
</dbReference>
<dbReference type="RefSeq" id="WP_027640251.1">
    <property type="nucleotide sequence ID" value="NZ_BAAACD010000025.1"/>
</dbReference>
<dbReference type="Proteomes" id="UP000246114">
    <property type="component" value="Unassembled WGS sequence"/>
</dbReference>
<keyword evidence="5" id="KW-1185">Reference proteome</keyword>
<evidence type="ECO:0000313" key="6">
    <source>
        <dbReference type="Proteomes" id="UP000246114"/>
    </source>
</evidence>
<dbReference type="STRING" id="1529.SAMN04487885_11459"/>
<evidence type="ECO:0000259" key="2">
    <source>
        <dbReference type="Pfam" id="PF13026"/>
    </source>
</evidence>
<dbReference type="eggNOG" id="ENOG503314M">
    <property type="taxonomic scope" value="Bacteria"/>
</dbReference>
<evidence type="ECO:0000256" key="1">
    <source>
        <dbReference type="SAM" id="SignalP"/>
    </source>
</evidence>